<dbReference type="GO" id="GO:0006753">
    <property type="term" value="P:nucleoside phosphate metabolic process"/>
    <property type="evidence" value="ECO:0007669"/>
    <property type="project" value="TreeGrafter"/>
</dbReference>
<evidence type="ECO:0000256" key="6">
    <source>
        <dbReference type="ARBA" id="ARBA00032162"/>
    </source>
</evidence>
<proteinExistence type="inferred from homology"/>
<sequence>MNEQSRPVLLADEPADVRLDGPELIGPGFRRLERYAVTLSHGDDTPVTLSRDILRIGRTVGIVAVDLARDELVLIRQFRLAAHLATGLGEILEIPAGYIEADEAPAVAAARECQEEIGVPPRALREIFRFLPAPGMLEEFATIFLVSVDATAVPPRAGADHEIEHTRPIRVPIDEAIAGLRSGAFYNGYLLLALQWLALNRDRLAVLLGED</sequence>
<dbReference type="Pfam" id="PF00293">
    <property type="entry name" value="NUDIX"/>
    <property type="match status" value="1"/>
</dbReference>
<dbReference type="InterPro" id="IPR015797">
    <property type="entry name" value="NUDIX_hydrolase-like_dom_sf"/>
</dbReference>
<accession>A0A327JYE3</accession>
<evidence type="ECO:0000256" key="1">
    <source>
        <dbReference type="ARBA" id="ARBA00000847"/>
    </source>
</evidence>
<dbReference type="Gene3D" id="3.90.79.10">
    <property type="entry name" value="Nucleoside Triphosphate Pyrophosphohydrolase"/>
    <property type="match status" value="1"/>
</dbReference>
<comment type="similarity">
    <text evidence="3">Belongs to the Nudix hydrolase family. NudK subfamily.</text>
</comment>
<comment type="cofactor">
    <cofactor evidence="2">
        <name>Mg(2+)</name>
        <dbReference type="ChEBI" id="CHEBI:18420"/>
    </cofactor>
</comment>
<dbReference type="RefSeq" id="WP_111387311.1">
    <property type="nucleotide sequence ID" value="NZ_NPEW01000217.1"/>
</dbReference>
<evidence type="ECO:0000256" key="5">
    <source>
        <dbReference type="ARBA" id="ARBA00022801"/>
    </source>
</evidence>
<dbReference type="AlphaFoldDB" id="A0A327JYE3"/>
<organism evidence="9 10">
    <name type="scientific">Rhodoplanes serenus</name>
    <dbReference type="NCBI Taxonomy" id="200615"/>
    <lineage>
        <taxon>Bacteria</taxon>
        <taxon>Pseudomonadati</taxon>
        <taxon>Pseudomonadota</taxon>
        <taxon>Alphaproteobacteria</taxon>
        <taxon>Hyphomicrobiales</taxon>
        <taxon>Nitrobacteraceae</taxon>
        <taxon>Rhodoplanes</taxon>
    </lineage>
</organism>
<dbReference type="PANTHER" id="PTHR11839:SF18">
    <property type="entry name" value="NUDIX HYDROLASE DOMAIN-CONTAINING PROTEIN"/>
    <property type="match status" value="1"/>
</dbReference>
<dbReference type="GO" id="GO:0019693">
    <property type="term" value="P:ribose phosphate metabolic process"/>
    <property type="evidence" value="ECO:0007669"/>
    <property type="project" value="TreeGrafter"/>
</dbReference>
<evidence type="ECO:0000256" key="4">
    <source>
        <dbReference type="ARBA" id="ARBA00016377"/>
    </source>
</evidence>
<dbReference type="Proteomes" id="UP000438991">
    <property type="component" value="Unassembled WGS sequence"/>
</dbReference>
<dbReference type="PANTHER" id="PTHR11839">
    <property type="entry name" value="UDP/ADP-SUGAR PYROPHOSPHATASE"/>
    <property type="match status" value="1"/>
</dbReference>
<dbReference type="PROSITE" id="PS51462">
    <property type="entry name" value="NUDIX"/>
    <property type="match status" value="1"/>
</dbReference>
<dbReference type="GO" id="GO:0016787">
    <property type="term" value="F:hydrolase activity"/>
    <property type="evidence" value="ECO:0007669"/>
    <property type="project" value="UniProtKB-KW"/>
</dbReference>
<dbReference type="SUPFAM" id="SSF55811">
    <property type="entry name" value="Nudix"/>
    <property type="match status" value="1"/>
</dbReference>
<name>A0A327JYE3_9BRAD</name>
<comment type="caution">
    <text evidence="9">The sequence shown here is derived from an EMBL/GenBank/DDBJ whole genome shotgun (WGS) entry which is preliminary data.</text>
</comment>
<dbReference type="InterPro" id="IPR000086">
    <property type="entry name" value="NUDIX_hydrolase_dom"/>
</dbReference>
<dbReference type="GO" id="GO:0005829">
    <property type="term" value="C:cytosol"/>
    <property type="evidence" value="ECO:0007669"/>
    <property type="project" value="TreeGrafter"/>
</dbReference>
<evidence type="ECO:0000259" key="8">
    <source>
        <dbReference type="PROSITE" id="PS51462"/>
    </source>
</evidence>
<reference evidence="9 10" key="1">
    <citation type="submission" date="2019-11" db="EMBL/GenBank/DDBJ databases">
        <title>Whole-genome sequence of Rhodoplanes serenus DSM 18633, type strain.</title>
        <authorList>
            <person name="Kyndt J.A."/>
            <person name="Meyer T.E."/>
        </authorList>
    </citation>
    <scope>NUCLEOTIDE SEQUENCE [LARGE SCALE GENOMIC DNA]</scope>
    <source>
        <strain evidence="9 10">DSM 18633</strain>
    </source>
</reference>
<dbReference type="EMBL" id="WNKV01000008">
    <property type="protein sequence ID" value="MTW16881.1"/>
    <property type="molecule type" value="Genomic_DNA"/>
</dbReference>
<evidence type="ECO:0000256" key="7">
    <source>
        <dbReference type="ARBA" id="ARBA00032272"/>
    </source>
</evidence>
<gene>
    <name evidence="9" type="ORF">GJ689_11765</name>
</gene>
<comment type="catalytic activity">
    <reaction evidence="1">
        <text>GDP-alpha-D-mannose + H2O = alpha-D-mannose 1-phosphate + GMP + 2 H(+)</text>
        <dbReference type="Rhea" id="RHEA:27978"/>
        <dbReference type="ChEBI" id="CHEBI:15377"/>
        <dbReference type="ChEBI" id="CHEBI:15378"/>
        <dbReference type="ChEBI" id="CHEBI:57527"/>
        <dbReference type="ChEBI" id="CHEBI:58115"/>
        <dbReference type="ChEBI" id="CHEBI:58409"/>
    </reaction>
</comment>
<evidence type="ECO:0000256" key="2">
    <source>
        <dbReference type="ARBA" id="ARBA00001946"/>
    </source>
</evidence>
<evidence type="ECO:0000313" key="10">
    <source>
        <dbReference type="Proteomes" id="UP000438991"/>
    </source>
</evidence>
<protein>
    <recommendedName>
        <fullName evidence="4">GDP-mannose pyrophosphatase</fullName>
    </recommendedName>
    <alternativeName>
        <fullName evidence="6">GDP-mannose hydrolase</fullName>
    </alternativeName>
    <alternativeName>
        <fullName evidence="7">GDPMK</fullName>
    </alternativeName>
</protein>
<feature type="domain" description="Nudix hydrolase" evidence="8">
    <location>
        <begin position="55"/>
        <end position="198"/>
    </location>
</feature>
<evidence type="ECO:0000313" key="9">
    <source>
        <dbReference type="EMBL" id="MTW16881.1"/>
    </source>
</evidence>
<evidence type="ECO:0000256" key="3">
    <source>
        <dbReference type="ARBA" id="ARBA00007275"/>
    </source>
</evidence>
<keyword evidence="5" id="KW-0378">Hydrolase</keyword>